<comment type="caution">
    <text evidence="1">The sequence shown here is derived from an EMBL/GenBank/DDBJ whole genome shotgun (WGS) entry which is preliminary data.</text>
</comment>
<organism evidence="1 2">
    <name type="scientific">Actinacidiphila cocklensis</name>
    <dbReference type="NCBI Taxonomy" id="887465"/>
    <lineage>
        <taxon>Bacteria</taxon>
        <taxon>Bacillati</taxon>
        <taxon>Actinomycetota</taxon>
        <taxon>Actinomycetes</taxon>
        <taxon>Kitasatosporales</taxon>
        <taxon>Streptomycetaceae</taxon>
        <taxon>Actinacidiphila</taxon>
    </lineage>
</organism>
<keyword evidence="2" id="KW-1185">Reference proteome</keyword>
<evidence type="ECO:0000313" key="1">
    <source>
        <dbReference type="EMBL" id="CAG6394052.1"/>
    </source>
</evidence>
<dbReference type="EMBL" id="CAJSLV010000053">
    <property type="protein sequence ID" value="CAG6394052.1"/>
    <property type="molecule type" value="Genomic_DNA"/>
</dbReference>
<dbReference type="Proteomes" id="UP001152519">
    <property type="component" value="Unassembled WGS sequence"/>
</dbReference>
<reference evidence="1" key="1">
    <citation type="submission" date="2021-05" db="EMBL/GenBank/DDBJ databases">
        <authorList>
            <person name="Arsene-Ploetze F."/>
        </authorList>
    </citation>
    <scope>NUCLEOTIDE SEQUENCE</scope>
    <source>
        <strain evidence="1">DSM 42138</strain>
    </source>
</reference>
<proteinExistence type="predicted"/>
<protein>
    <submittedName>
        <fullName evidence="1">Uncharacterized protein</fullName>
    </submittedName>
</protein>
<dbReference type="AlphaFoldDB" id="A0A9W4GR47"/>
<gene>
    <name evidence="1" type="ORF">SCOCK_240004</name>
</gene>
<evidence type="ECO:0000313" key="2">
    <source>
        <dbReference type="Proteomes" id="UP001152519"/>
    </source>
</evidence>
<name>A0A9W4GR47_9ACTN</name>
<sequence>MITEMIRGACAGYSEETRAKGASEVFRGRPPCPASRDDAVIDKTVCWTVRMLNTQLQPVHVC</sequence>
<accession>A0A9W4GR47</accession>